<reference evidence="3 4" key="1">
    <citation type="submission" date="2018-06" db="EMBL/GenBank/DDBJ databases">
        <title>The draft genome sequences of strains SCU63 and S1.</title>
        <authorList>
            <person name="Gan L."/>
        </authorList>
    </citation>
    <scope>NUCLEOTIDE SEQUENCE [LARGE SCALE GENOMIC DNA]</scope>
    <source>
        <strain evidence="3 4">SCU63</strain>
    </source>
</reference>
<gene>
    <name evidence="3" type="ORF">DP120_03745</name>
</gene>
<accession>A0A365L7K0</accession>
<keyword evidence="4" id="KW-1185">Reference proteome</keyword>
<organism evidence="3 4">
    <name type="scientific">Planococcus halotolerans</name>
    <dbReference type="NCBI Taxonomy" id="2233542"/>
    <lineage>
        <taxon>Bacteria</taxon>
        <taxon>Bacillati</taxon>
        <taxon>Bacillota</taxon>
        <taxon>Bacilli</taxon>
        <taxon>Bacillales</taxon>
        <taxon>Caryophanaceae</taxon>
        <taxon>Planococcus</taxon>
    </lineage>
</organism>
<dbReference type="PANTHER" id="PTHR46558">
    <property type="entry name" value="TRACRIPTIONAL REGULATORY PROTEIN-RELATED-RELATED"/>
    <property type="match status" value="1"/>
</dbReference>
<dbReference type="InterPro" id="IPR010982">
    <property type="entry name" value="Lambda_DNA-bd_dom_sf"/>
</dbReference>
<dbReference type="PROSITE" id="PS50943">
    <property type="entry name" value="HTH_CROC1"/>
    <property type="match status" value="1"/>
</dbReference>
<dbReference type="Pfam" id="PF01381">
    <property type="entry name" value="HTH_3"/>
    <property type="match status" value="1"/>
</dbReference>
<name>A0A365L7K0_9BACL</name>
<proteinExistence type="predicted"/>
<dbReference type="SUPFAM" id="SSF47413">
    <property type="entry name" value="lambda repressor-like DNA-binding domains"/>
    <property type="match status" value="1"/>
</dbReference>
<dbReference type="EMBL" id="QLZR01000001">
    <property type="protein sequence ID" value="RAZ81404.1"/>
    <property type="molecule type" value="Genomic_DNA"/>
</dbReference>
<dbReference type="GO" id="GO:0003677">
    <property type="term" value="F:DNA binding"/>
    <property type="evidence" value="ECO:0007669"/>
    <property type="project" value="UniProtKB-KW"/>
</dbReference>
<dbReference type="AlphaFoldDB" id="A0A365L7K0"/>
<dbReference type="Proteomes" id="UP000251002">
    <property type="component" value="Unassembled WGS sequence"/>
</dbReference>
<sequence length="67" mass="7837">MEHRIKELRTSSGWTQEQFAEKLGVSRQTIISIENGRYKPSLELAYKISKLFGLTIEDVFIFEKESE</sequence>
<evidence type="ECO:0000313" key="4">
    <source>
        <dbReference type="Proteomes" id="UP000251002"/>
    </source>
</evidence>
<evidence type="ECO:0000313" key="3">
    <source>
        <dbReference type="EMBL" id="RAZ81404.1"/>
    </source>
</evidence>
<dbReference type="SMART" id="SM00530">
    <property type="entry name" value="HTH_XRE"/>
    <property type="match status" value="1"/>
</dbReference>
<comment type="caution">
    <text evidence="3">The sequence shown here is derived from an EMBL/GenBank/DDBJ whole genome shotgun (WGS) entry which is preliminary data.</text>
</comment>
<protein>
    <submittedName>
        <fullName evidence="3">Transcriptional regulator</fullName>
    </submittedName>
</protein>
<keyword evidence="1" id="KW-0238">DNA-binding</keyword>
<evidence type="ECO:0000259" key="2">
    <source>
        <dbReference type="PROSITE" id="PS50943"/>
    </source>
</evidence>
<feature type="domain" description="HTH cro/C1-type" evidence="2">
    <location>
        <begin position="5"/>
        <end position="59"/>
    </location>
</feature>
<dbReference type="PANTHER" id="PTHR46558:SF4">
    <property type="entry name" value="DNA-BIDING PHAGE PROTEIN"/>
    <property type="match status" value="1"/>
</dbReference>
<dbReference type="Gene3D" id="1.10.260.40">
    <property type="entry name" value="lambda repressor-like DNA-binding domains"/>
    <property type="match status" value="1"/>
</dbReference>
<dbReference type="RefSeq" id="WP_112221935.1">
    <property type="nucleotide sequence ID" value="NZ_CP196859.1"/>
</dbReference>
<dbReference type="InterPro" id="IPR001387">
    <property type="entry name" value="Cro/C1-type_HTH"/>
</dbReference>
<dbReference type="CDD" id="cd00093">
    <property type="entry name" value="HTH_XRE"/>
    <property type="match status" value="1"/>
</dbReference>
<evidence type="ECO:0000256" key="1">
    <source>
        <dbReference type="ARBA" id="ARBA00023125"/>
    </source>
</evidence>